<dbReference type="GO" id="GO:0043023">
    <property type="term" value="F:ribosomal large subunit binding"/>
    <property type="evidence" value="ECO:0007669"/>
    <property type="project" value="TreeGrafter"/>
</dbReference>
<comment type="subcellular location">
    <subcellularLocation>
        <location evidence="3">Cytoplasm</location>
    </subcellularLocation>
</comment>
<evidence type="ECO:0000256" key="2">
    <source>
        <dbReference type="ARBA" id="ARBA00022917"/>
    </source>
</evidence>
<dbReference type="Gene3D" id="1.10.132.20">
    <property type="entry name" value="Ribosome-recycling factor"/>
    <property type="match status" value="1"/>
</dbReference>
<dbReference type="NCBIfam" id="TIGR00496">
    <property type="entry name" value="frr"/>
    <property type="match status" value="1"/>
</dbReference>
<dbReference type="AlphaFoldDB" id="A0A518CZQ2"/>
<evidence type="ECO:0000313" key="6">
    <source>
        <dbReference type="Proteomes" id="UP000319342"/>
    </source>
</evidence>
<dbReference type="PANTHER" id="PTHR20982:SF3">
    <property type="entry name" value="MITOCHONDRIAL RIBOSOME RECYCLING FACTOR PSEUDO 1"/>
    <property type="match status" value="1"/>
</dbReference>
<dbReference type="EMBL" id="CP036290">
    <property type="protein sequence ID" value="QDU84714.1"/>
    <property type="molecule type" value="Genomic_DNA"/>
</dbReference>
<dbReference type="RefSeq" id="WP_145186762.1">
    <property type="nucleotide sequence ID" value="NZ_CP036290.1"/>
</dbReference>
<dbReference type="GO" id="GO:0006415">
    <property type="term" value="P:translational termination"/>
    <property type="evidence" value="ECO:0007669"/>
    <property type="project" value="UniProtKB-UniRule"/>
</dbReference>
<gene>
    <name evidence="3 5" type="primary">frr</name>
    <name evidence="5" type="ORF">Pla163_18260</name>
</gene>
<dbReference type="HAMAP" id="MF_00040">
    <property type="entry name" value="RRF"/>
    <property type="match status" value="1"/>
</dbReference>
<feature type="domain" description="Ribosome recycling factor" evidence="4">
    <location>
        <begin position="23"/>
        <end position="183"/>
    </location>
</feature>
<dbReference type="InterPro" id="IPR023584">
    <property type="entry name" value="Ribosome_recyc_fac_dom"/>
</dbReference>
<keyword evidence="3" id="KW-0963">Cytoplasm</keyword>
<sequence>MSDDVIKDSKQRYSKALDHLSDLLRSVRTGRASASLVDNVRVDYYGTPTPLNQVAAVTTPEARTIVIKPFDISAIKEIEKALSKSDLGAAPTDDGKVVRITLPPLSGDQRQKFAAKVKEMCEETRVAMRNVRREMNKHIDQQKKDGDLTEDEHRKLHDDIQSLLKDWEKKVDEVHDKKVADILE</sequence>
<name>A0A518CZQ2_9BACT</name>
<protein>
    <recommendedName>
        <fullName evidence="3">Ribosome-recycling factor</fullName>
        <shortName evidence="3">RRF</shortName>
    </recommendedName>
    <alternativeName>
        <fullName evidence="3">Ribosome-releasing factor</fullName>
    </alternativeName>
</protein>
<comment type="function">
    <text evidence="3">Responsible for the release of ribosomes from messenger RNA at the termination of protein biosynthesis. May increase the efficiency of translation by recycling ribosomes from one round of translation to another.</text>
</comment>
<dbReference type="InterPro" id="IPR036191">
    <property type="entry name" value="RRF_sf"/>
</dbReference>
<organism evidence="5 6">
    <name type="scientific">Rohdeia mirabilis</name>
    <dbReference type="NCBI Taxonomy" id="2528008"/>
    <lineage>
        <taxon>Bacteria</taxon>
        <taxon>Pseudomonadati</taxon>
        <taxon>Planctomycetota</taxon>
        <taxon>Planctomycetia</taxon>
        <taxon>Planctomycetia incertae sedis</taxon>
        <taxon>Rohdeia</taxon>
    </lineage>
</organism>
<dbReference type="Proteomes" id="UP000319342">
    <property type="component" value="Chromosome"/>
</dbReference>
<dbReference type="SUPFAM" id="SSF55194">
    <property type="entry name" value="Ribosome recycling factor, RRF"/>
    <property type="match status" value="1"/>
</dbReference>
<dbReference type="PANTHER" id="PTHR20982">
    <property type="entry name" value="RIBOSOME RECYCLING FACTOR"/>
    <property type="match status" value="1"/>
</dbReference>
<dbReference type="Gene3D" id="3.30.1360.40">
    <property type="match status" value="1"/>
</dbReference>
<dbReference type="Pfam" id="PF01765">
    <property type="entry name" value="RRF"/>
    <property type="match status" value="1"/>
</dbReference>
<dbReference type="InterPro" id="IPR002661">
    <property type="entry name" value="Ribosome_recyc_fac"/>
</dbReference>
<dbReference type="FunFam" id="3.30.1360.40:FF:000001">
    <property type="entry name" value="Ribosome-recycling factor"/>
    <property type="match status" value="1"/>
</dbReference>
<evidence type="ECO:0000313" key="5">
    <source>
        <dbReference type="EMBL" id="QDU84714.1"/>
    </source>
</evidence>
<comment type="similarity">
    <text evidence="1 3">Belongs to the RRF family.</text>
</comment>
<dbReference type="CDD" id="cd00520">
    <property type="entry name" value="RRF"/>
    <property type="match status" value="1"/>
</dbReference>
<dbReference type="GO" id="GO:0005737">
    <property type="term" value="C:cytoplasm"/>
    <property type="evidence" value="ECO:0007669"/>
    <property type="project" value="UniProtKB-SubCell"/>
</dbReference>
<keyword evidence="2 3" id="KW-0648">Protein biosynthesis</keyword>
<accession>A0A518CZQ2</accession>
<dbReference type="OrthoDB" id="9804006at2"/>
<evidence type="ECO:0000259" key="4">
    <source>
        <dbReference type="Pfam" id="PF01765"/>
    </source>
</evidence>
<keyword evidence="6" id="KW-1185">Reference proteome</keyword>
<evidence type="ECO:0000256" key="3">
    <source>
        <dbReference type="HAMAP-Rule" id="MF_00040"/>
    </source>
</evidence>
<proteinExistence type="inferred from homology"/>
<evidence type="ECO:0000256" key="1">
    <source>
        <dbReference type="ARBA" id="ARBA00005912"/>
    </source>
</evidence>
<reference evidence="5 6" key="1">
    <citation type="submission" date="2019-02" db="EMBL/GenBank/DDBJ databases">
        <title>Deep-cultivation of Planctomycetes and their phenomic and genomic characterization uncovers novel biology.</title>
        <authorList>
            <person name="Wiegand S."/>
            <person name="Jogler M."/>
            <person name="Boedeker C."/>
            <person name="Pinto D."/>
            <person name="Vollmers J."/>
            <person name="Rivas-Marin E."/>
            <person name="Kohn T."/>
            <person name="Peeters S.H."/>
            <person name="Heuer A."/>
            <person name="Rast P."/>
            <person name="Oberbeckmann S."/>
            <person name="Bunk B."/>
            <person name="Jeske O."/>
            <person name="Meyerdierks A."/>
            <person name="Storesund J.E."/>
            <person name="Kallscheuer N."/>
            <person name="Luecker S."/>
            <person name="Lage O.M."/>
            <person name="Pohl T."/>
            <person name="Merkel B.J."/>
            <person name="Hornburger P."/>
            <person name="Mueller R.-W."/>
            <person name="Bruemmer F."/>
            <person name="Labrenz M."/>
            <person name="Spormann A.M."/>
            <person name="Op den Camp H."/>
            <person name="Overmann J."/>
            <person name="Amann R."/>
            <person name="Jetten M.S.M."/>
            <person name="Mascher T."/>
            <person name="Medema M.H."/>
            <person name="Devos D.P."/>
            <person name="Kaster A.-K."/>
            <person name="Ovreas L."/>
            <person name="Rohde M."/>
            <person name="Galperin M.Y."/>
            <person name="Jogler C."/>
        </authorList>
    </citation>
    <scope>NUCLEOTIDE SEQUENCE [LARGE SCALE GENOMIC DNA]</scope>
    <source>
        <strain evidence="5 6">Pla163</strain>
    </source>
</reference>